<proteinExistence type="predicted"/>
<sequence>MRQIIKRVHSLTLPNPYPDPHTDTPAWLLLNPCSEKEARVQEPPRIATPFITIPISIQEVRAANP</sequence>
<comment type="caution">
    <text evidence="1">The sequence shown here is derived from an EMBL/GenBank/DDBJ whole genome shotgun (WGS) entry which is preliminary data.</text>
</comment>
<dbReference type="EMBL" id="VSRR010081456">
    <property type="protein sequence ID" value="MPC89567.1"/>
    <property type="molecule type" value="Genomic_DNA"/>
</dbReference>
<protein>
    <submittedName>
        <fullName evidence="1">Uncharacterized protein</fullName>
    </submittedName>
</protein>
<dbReference type="Proteomes" id="UP000324222">
    <property type="component" value="Unassembled WGS sequence"/>
</dbReference>
<keyword evidence="2" id="KW-1185">Reference proteome</keyword>
<reference evidence="1 2" key="1">
    <citation type="submission" date="2019-05" db="EMBL/GenBank/DDBJ databases">
        <title>Another draft genome of Portunus trituberculatus and its Hox gene families provides insights of decapod evolution.</title>
        <authorList>
            <person name="Jeong J.-H."/>
            <person name="Song I."/>
            <person name="Kim S."/>
            <person name="Choi T."/>
            <person name="Kim D."/>
            <person name="Ryu S."/>
            <person name="Kim W."/>
        </authorList>
    </citation>
    <scope>NUCLEOTIDE SEQUENCE [LARGE SCALE GENOMIC DNA]</scope>
    <source>
        <tissue evidence="1">Muscle</tissue>
    </source>
</reference>
<evidence type="ECO:0000313" key="1">
    <source>
        <dbReference type="EMBL" id="MPC89567.1"/>
    </source>
</evidence>
<gene>
    <name evidence="1" type="ORF">E2C01_084521</name>
</gene>
<evidence type="ECO:0000313" key="2">
    <source>
        <dbReference type="Proteomes" id="UP000324222"/>
    </source>
</evidence>
<name>A0A5B7J7S2_PORTR</name>
<organism evidence="1 2">
    <name type="scientific">Portunus trituberculatus</name>
    <name type="common">Swimming crab</name>
    <name type="synonym">Neptunus trituberculatus</name>
    <dbReference type="NCBI Taxonomy" id="210409"/>
    <lineage>
        <taxon>Eukaryota</taxon>
        <taxon>Metazoa</taxon>
        <taxon>Ecdysozoa</taxon>
        <taxon>Arthropoda</taxon>
        <taxon>Crustacea</taxon>
        <taxon>Multicrustacea</taxon>
        <taxon>Malacostraca</taxon>
        <taxon>Eumalacostraca</taxon>
        <taxon>Eucarida</taxon>
        <taxon>Decapoda</taxon>
        <taxon>Pleocyemata</taxon>
        <taxon>Brachyura</taxon>
        <taxon>Eubrachyura</taxon>
        <taxon>Portunoidea</taxon>
        <taxon>Portunidae</taxon>
        <taxon>Portuninae</taxon>
        <taxon>Portunus</taxon>
    </lineage>
</organism>
<accession>A0A5B7J7S2</accession>
<dbReference type="AlphaFoldDB" id="A0A5B7J7S2"/>